<dbReference type="InterPro" id="IPR005829">
    <property type="entry name" value="Sugar_transporter_CS"/>
</dbReference>
<feature type="transmembrane region" description="Helical" evidence="12">
    <location>
        <begin position="436"/>
        <end position="455"/>
    </location>
</feature>
<feature type="transmembrane region" description="Helical" evidence="12">
    <location>
        <begin position="110"/>
        <end position="132"/>
    </location>
</feature>
<dbReference type="SUPFAM" id="SSF53474">
    <property type="entry name" value="alpha/beta-Hydrolases"/>
    <property type="match status" value="1"/>
</dbReference>
<dbReference type="InterPro" id="IPR050360">
    <property type="entry name" value="MFS_Sugar_Transporters"/>
</dbReference>
<keyword evidence="14" id="KW-0762">Sugar transport</keyword>
<feature type="transmembrane region" description="Helical" evidence="12">
    <location>
        <begin position="183"/>
        <end position="200"/>
    </location>
</feature>
<dbReference type="EMBL" id="QGDH01000036">
    <property type="protein sequence ID" value="RAR13360.1"/>
    <property type="molecule type" value="Genomic_DNA"/>
</dbReference>
<name>A0A364N7W3_STELY</name>
<feature type="transmembrane region" description="Helical" evidence="12">
    <location>
        <begin position="310"/>
        <end position="327"/>
    </location>
</feature>
<feature type="region of interest" description="Disordered" evidence="11">
    <location>
        <begin position="1365"/>
        <end position="1446"/>
    </location>
</feature>
<evidence type="ECO:0000256" key="6">
    <source>
        <dbReference type="ARBA" id="ARBA00022692"/>
    </source>
</evidence>
<dbReference type="InterPro" id="IPR005828">
    <property type="entry name" value="MFS_sugar_transport-like"/>
</dbReference>
<feature type="transmembrane region" description="Helical" evidence="12">
    <location>
        <begin position="1321"/>
        <end position="1347"/>
    </location>
</feature>
<evidence type="ECO:0000256" key="10">
    <source>
        <dbReference type="ARBA" id="ARBA00023140"/>
    </source>
</evidence>
<keyword evidence="10" id="KW-0576">Peroxisome</keyword>
<dbReference type="PANTHER" id="PTHR48022:SF37">
    <property type="entry name" value="MAJOR FACILITATOR SUPERFAMILY (MFS) PROFILE DOMAIN-CONTAINING PROTEIN-RELATED"/>
    <property type="match status" value="1"/>
</dbReference>
<dbReference type="SUPFAM" id="SSF103473">
    <property type="entry name" value="MFS general substrate transporter"/>
    <property type="match status" value="1"/>
</dbReference>
<keyword evidence="8" id="KW-0843">Virulence</keyword>
<dbReference type="InterPro" id="IPR029058">
    <property type="entry name" value="AB_hydrolase_fold"/>
</dbReference>
<comment type="similarity">
    <text evidence="3">Belongs to the AB hydrolase superfamily. AKT2 hydrolase family.</text>
</comment>
<dbReference type="NCBIfam" id="TIGR00879">
    <property type="entry name" value="SP"/>
    <property type="match status" value="1"/>
</dbReference>
<organism evidence="14 15">
    <name type="scientific">Stemphylium lycopersici</name>
    <name type="common">Tomato gray leaf spot disease fungus</name>
    <name type="synonym">Thyrospora lycopersici</name>
    <dbReference type="NCBI Taxonomy" id="183478"/>
    <lineage>
        <taxon>Eukaryota</taxon>
        <taxon>Fungi</taxon>
        <taxon>Dikarya</taxon>
        <taxon>Ascomycota</taxon>
        <taxon>Pezizomycotina</taxon>
        <taxon>Dothideomycetes</taxon>
        <taxon>Pleosporomycetidae</taxon>
        <taxon>Pleosporales</taxon>
        <taxon>Pleosporineae</taxon>
        <taxon>Pleosporaceae</taxon>
        <taxon>Stemphylium</taxon>
    </lineage>
</organism>
<feature type="compositionally biased region" description="Basic and acidic residues" evidence="11">
    <location>
        <begin position="510"/>
        <end position="519"/>
    </location>
</feature>
<dbReference type="PROSITE" id="PS50850">
    <property type="entry name" value="MFS"/>
    <property type="match status" value="1"/>
</dbReference>
<feature type="region of interest" description="Disordered" evidence="11">
    <location>
        <begin position="502"/>
        <end position="521"/>
    </location>
</feature>
<proteinExistence type="inferred from homology"/>
<feature type="transmembrane region" description="Helical" evidence="12">
    <location>
        <begin position="614"/>
        <end position="638"/>
    </location>
</feature>
<evidence type="ECO:0000256" key="4">
    <source>
        <dbReference type="ARBA" id="ARBA00010992"/>
    </source>
</evidence>
<evidence type="ECO:0000313" key="15">
    <source>
        <dbReference type="Proteomes" id="UP000249619"/>
    </source>
</evidence>
<evidence type="ECO:0000256" key="8">
    <source>
        <dbReference type="ARBA" id="ARBA00023026"/>
    </source>
</evidence>
<evidence type="ECO:0000256" key="2">
    <source>
        <dbReference type="ARBA" id="ARBA00004275"/>
    </source>
</evidence>
<feature type="transmembrane region" description="Helical" evidence="12">
    <location>
        <begin position="369"/>
        <end position="394"/>
    </location>
</feature>
<feature type="transmembrane region" description="Helical" evidence="12">
    <location>
        <begin position="55"/>
        <end position="74"/>
    </location>
</feature>
<evidence type="ECO:0000259" key="13">
    <source>
        <dbReference type="PROSITE" id="PS50850"/>
    </source>
</evidence>
<comment type="caution">
    <text evidence="14">The sequence shown here is derived from an EMBL/GenBank/DDBJ whole genome shotgun (WGS) entry which is preliminary data.</text>
</comment>
<dbReference type="GO" id="GO:0005351">
    <property type="term" value="F:carbohydrate:proton symporter activity"/>
    <property type="evidence" value="ECO:0007669"/>
    <property type="project" value="TreeGrafter"/>
</dbReference>
<evidence type="ECO:0000256" key="1">
    <source>
        <dbReference type="ARBA" id="ARBA00004141"/>
    </source>
</evidence>
<dbReference type="PANTHER" id="PTHR48022">
    <property type="entry name" value="PLASTIDIC GLUCOSE TRANSPORTER 4"/>
    <property type="match status" value="1"/>
</dbReference>
<evidence type="ECO:0000256" key="5">
    <source>
        <dbReference type="ARBA" id="ARBA00022448"/>
    </source>
</evidence>
<feature type="transmembrane region" description="Helical" evidence="12">
    <location>
        <begin position="86"/>
        <end position="104"/>
    </location>
</feature>
<keyword evidence="9 12" id="KW-0472">Membrane</keyword>
<protein>
    <submittedName>
        <fullName evidence="14">Sugar transporter stl1</fullName>
    </submittedName>
</protein>
<feature type="compositionally biased region" description="Polar residues" evidence="11">
    <location>
        <begin position="1425"/>
        <end position="1437"/>
    </location>
</feature>
<dbReference type="InterPro" id="IPR003663">
    <property type="entry name" value="Sugar/inositol_transpt"/>
</dbReference>
<dbReference type="Pfam" id="PF00083">
    <property type="entry name" value="Sugar_tr"/>
    <property type="match status" value="1"/>
</dbReference>
<dbReference type="Proteomes" id="UP000249619">
    <property type="component" value="Unassembled WGS sequence"/>
</dbReference>
<feature type="transmembrane region" description="Helical" evidence="12">
    <location>
        <begin position="334"/>
        <end position="357"/>
    </location>
</feature>
<dbReference type="FunFam" id="1.20.1250.20:FF:000090">
    <property type="entry name" value="MFS sugar transporter, putative"/>
    <property type="match status" value="1"/>
</dbReference>
<keyword evidence="5" id="KW-0813">Transport</keyword>
<reference evidence="15" key="1">
    <citation type="submission" date="2018-05" db="EMBL/GenBank/DDBJ databases">
        <title>Draft genome sequence of Stemphylium lycopersici strain CIDEFI 213.</title>
        <authorList>
            <person name="Medina R."/>
            <person name="Franco M.E.E."/>
            <person name="Lucentini C.G."/>
            <person name="Saparrat M.C.N."/>
            <person name="Balatti P.A."/>
        </authorList>
    </citation>
    <scope>NUCLEOTIDE SEQUENCE [LARGE SCALE GENOMIC DNA]</scope>
    <source>
        <strain evidence="15">CIDEFI 213</strain>
    </source>
</reference>
<keyword evidence="7 12" id="KW-1133">Transmembrane helix</keyword>
<comment type="subcellular location">
    <subcellularLocation>
        <location evidence="1">Membrane</location>
        <topology evidence="1">Multi-pass membrane protein</topology>
    </subcellularLocation>
    <subcellularLocation>
        <location evidence="2">Peroxisome</location>
    </subcellularLocation>
</comment>
<evidence type="ECO:0000256" key="3">
    <source>
        <dbReference type="ARBA" id="ARBA00005668"/>
    </source>
</evidence>
<comment type="similarity">
    <text evidence="4">Belongs to the major facilitator superfamily. Sugar transporter (TC 2.A.1.1) family.</text>
</comment>
<dbReference type="Gene3D" id="3.40.50.1820">
    <property type="entry name" value="alpha/beta hydrolase"/>
    <property type="match status" value="1"/>
</dbReference>
<dbReference type="InterPro" id="IPR000073">
    <property type="entry name" value="AB_hydrolase_1"/>
</dbReference>
<keyword evidence="15" id="KW-1185">Reference proteome</keyword>
<evidence type="ECO:0000256" key="7">
    <source>
        <dbReference type="ARBA" id="ARBA00022989"/>
    </source>
</evidence>
<dbReference type="PROSITE" id="PS00217">
    <property type="entry name" value="SUGAR_TRANSPORT_2"/>
    <property type="match status" value="1"/>
</dbReference>
<evidence type="ECO:0000313" key="14">
    <source>
        <dbReference type="EMBL" id="RAR13360.1"/>
    </source>
</evidence>
<feature type="transmembrane region" description="Helical" evidence="12">
    <location>
        <begin position="144"/>
        <end position="163"/>
    </location>
</feature>
<dbReference type="InterPro" id="IPR036259">
    <property type="entry name" value="MFS_trans_sf"/>
</dbReference>
<feature type="transmembrane region" description="Helical" evidence="12">
    <location>
        <begin position="269"/>
        <end position="290"/>
    </location>
</feature>
<evidence type="ECO:0000256" key="9">
    <source>
        <dbReference type="ARBA" id="ARBA00023136"/>
    </source>
</evidence>
<dbReference type="InterPro" id="IPR020846">
    <property type="entry name" value="MFS_dom"/>
</dbReference>
<dbReference type="PRINTS" id="PR00171">
    <property type="entry name" value="SUGRTRNSPORT"/>
</dbReference>
<gene>
    <name evidence="14" type="ORF">DDE83_003223</name>
</gene>
<sequence>MALPPKVYQFLVGLFASLGSLLYGYDLGVIAQVIASGAFNREFDDGVGKLGPSENATGAVVSVFTGGAFFGAMFAGPAGDRLGRRLTILIGALVFCLGGALQTGAQSLSYLYAGRVLAGVGVGFLVMIVPLYQSEMVHPSIRGRVTALVQFMLGIGSLAAAWISYGVNTGFSDTDNGQWRTSLGIQVVPAVFLAALIMVFPESPRWLISKGKTEQGLHNLAQLHSNGDESDAWVLAEYDQIQEAISFEREHEAESYFELFKDKSCFRRLFLACALQASVQMTGVSAIQYYSVAIYNQMGISDNDALKYQAISSILALCGQALCIAFIDRFGRRWTLIGGNLGNCVTFIIATIMLASFPPGATGNAAASWGFIVVTWAYNFCFSSTCGPLSWIIPAEMFDTKTRSKGVSIATMTSFAFNTMIGQVTGPAMANIGWRFYLLFVVCNFTNAVFFYCFLPETAKRPLEEMNYLFTNAPLFVPGMNMRDYTPDIERRVEEVAAKQGSISHSENVTGHHEFKHSDSSSPAGMVITLYTTVRPTNYPGATNSHSISVISELPSTTASSSSAGLSSNIPESTRLTSSILPSSLESFPLPSATSNPTTFPEPFGPRQKFNDTFAYVVLSILIILAVSLLGMIGYLIYLRCKGKCPKCNNIENQLRKWESGELKRITPYMVRQREEHNKAVLSSDASSKVDLELGTTGREEARRAAGLAQLQANKKRSSWRRAKSKISSKISPMARLSRSSQGSSPKIEDDRLFTVAGVDAAGGSRGPSVRAPAYPSQVHFEPNRNHPYASHAAHVSVDSLYAEPSPIQRDDVNGRRVFTEVAASNLSSARKPLRTNINEPQRYTAYAANESGFRNTYIKEHEILLAEAGLQSEEYMRAESTMKRASASDSEVRRALSIVNLRDQQLNIARHPSMYSELRPPDRIVEESPIFEQYEMPSWRKGDRKPREPEDRKRIARAIGSAVVPALWAHTAWRVVATVSRSKLTVAENQVVPFHIEKQDKEKIFAWLIAPLGVYAKNTEAFIQQKTGTNVENTLGWNLLRSDPEARLLIYFHGNSATLAQERRTIEYRSYSAGASDKIFVLAFDYRGFGISKGEPSESGLLDDAEAVVDWALTKTRIPPERIVLLGHSLGTAVVSGIAHRYATTIGIEFGGLILCAAFTNAGNAFSSYSIGGVVPVLAPVKLFPAFQGWFARRMVDTWRSDDRLAAMARTCSRFKLVLVHAESDQTMPWHETEALFQSTLRAAKDASLSDDNLKGLEVVDLGEAGRQEVWKSDSRSISKTIAKHGGQTKQSTTSMPAIAHLQRRILEDADGNGGISNTAIALIVVLGILPCIVVIWAVIYLFWAYPYDRNCCCIKRKRRPEPQSVLNQAPLSEESLQEKQGLGLPQRPFSAQVRTESGNSNNAGRLQKQQRPGGGIDKRDTRMSLQSVASANTAHYAQEPKPFV</sequence>
<feature type="compositionally biased region" description="Polar residues" evidence="11">
    <location>
        <begin position="1394"/>
        <end position="1412"/>
    </location>
</feature>
<feature type="transmembrane region" description="Helical" evidence="12">
    <location>
        <begin position="406"/>
        <end position="424"/>
    </location>
</feature>
<dbReference type="Pfam" id="PF12697">
    <property type="entry name" value="Abhydrolase_6"/>
    <property type="match status" value="1"/>
</dbReference>
<dbReference type="Gene3D" id="1.20.1250.20">
    <property type="entry name" value="MFS general substrate transporter like domains"/>
    <property type="match status" value="1"/>
</dbReference>
<evidence type="ECO:0000256" key="11">
    <source>
        <dbReference type="SAM" id="MobiDB-lite"/>
    </source>
</evidence>
<evidence type="ECO:0000256" key="12">
    <source>
        <dbReference type="SAM" id="Phobius"/>
    </source>
</evidence>
<dbReference type="GO" id="GO:0016020">
    <property type="term" value="C:membrane"/>
    <property type="evidence" value="ECO:0007669"/>
    <property type="project" value="UniProtKB-SubCell"/>
</dbReference>
<keyword evidence="6 12" id="KW-0812">Transmembrane</keyword>
<feature type="domain" description="Major facilitator superfamily (MFS) profile" evidence="13">
    <location>
        <begin position="12"/>
        <end position="459"/>
    </location>
</feature>
<accession>A0A364N7W3</accession>
<dbReference type="GO" id="GO:0005777">
    <property type="term" value="C:peroxisome"/>
    <property type="evidence" value="ECO:0007669"/>
    <property type="project" value="UniProtKB-SubCell"/>
</dbReference>